<dbReference type="OrthoDB" id="9782395at2"/>
<dbReference type="Proteomes" id="UP000266615">
    <property type="component" value="Unassembled WGS sequence"/>
</dbReference>
<comment type="caution">
    <text evidence="3">The sequence shown here is derived from an EMBL/GenBank/DDBJ whole genome shotgun (WGS) entry which is preliminary data.</text>
</comment>
<keyword evidence="1" id="KW-0472">Membrane</keyword>
<dbReference type="PANTHER" id="PTHR30336">
    <property type="entry name" value="INNER MEMBRANE PROTEIN, PROBABLE PERMEASE"/>
    <property type="match status" value="1"/>
</dbReference>
<dbReference type="GO" id="GO:0043164">
    <property type="term" value="P:Gram-negative-bacterium-type cell wall biogenesis"/>
    <property type="evidence" value="ECO:0007669"/>
    <property type="project" value="TreeGrafter"/>
</dbReference>
<dbReference type="GO" id="GO:0000270">
    <property type="term" value="P:peptidoglycan metabolic process"/>
    <property type="evidence" value="ECO:0007669"/>
    <property type="project" value="TreeGrafter"/>
</dbReference>
<keyword evidence="1" id="KW-0812">Transmembrane</keyword>
<keyword evidence="4" id="KW-1185">Reference proteome</keyword>
<dbReference type="Gene3D" id="3.40.50.620">
    <property type="entry name" value="HUPs"/>
    <property type="match status" value="1"/>
</dbReference>
<keyword evidence="1" id="KW-1133">Transmembrane helix</keyword>
<dbReference type="Pfam" id="PF02698">
    <property type="entry name" value="DUF218"/>
    <property type="match status" value="1"/>
</dbReference>
<dbReference type="InterPro" id="IPR003848">
    <property type="entry name" value="DUF218"/>
</dbReference>
<dbReference type="AlphaFoldDB" id="A0A3A4FAD7"/>
<proteinExistence type="predicted"/>
<name>A0A3A4FAD7_9MICC</name>
<dbReference type="InterPro" id="IPR014729">
    <property type="entry name" value="Rossmann-like_a/b/a_fold"/>
</dbReference>
<accession>A0A3A4FAD7</accession>
<dbReference type="GO" id="GO:0005886">
    <property type="term" value="C:plasma membrane"/>
    <property type="evidence" value="ECO:0007669"/>
    <property type="project" value="TreeGrafter"/>
</dbReference>
<reference evidence="3 4" key="1">
    <citation type="submission" date="2018-09" db="EMBL/GenBank/DDBJ databases">
        <title>Nesterenkonia natronophila sp. nov., an alkaliphilic actinobacteriume isolated from a soda lake, and emended description of the genus Nesterenkonia.</title>
        <authorList>
            <person name="Menes R.J."/>
            <person name="Iriarte A."/>
        </authorList>
    </citation>
    <scope>NUCLEOTIDE SEQUENCE [LARGE SCALE GENOMIC DNA]</scope>
    <source>
        <strain evidence="3 4">M8</strain>
    </source>
</reference>
<evidence type="ECO:0000313" key="3">
    <source>
        <dbReference type="EMBL" id="RJN32117.1"/>
    </source>
</evidence>
<gene>
    <name evidence="3" type="ORF">D3250_08560</name>
</gene>
<feature type="transmembrane region" description="Helical" evidence="1">
    <location>
        <begin position="6"/>
        <end position="25"/>
    </location>
</feature>
<feature type="domain" description="DUF218" evidence="2">
    <location>
        <begin position="35"/>
        <end position="176"/>
    </location>
</feature>
<dbReference type="InterPro" id="IPR051599">
    <property type="entry name" value="Cell_Envelope_Assoc"/>
</dbReference>
<organism evidence="3 4">
    <name type="scientific">Nesterenkonia natronophila</name>
    <dbReference type="NCBI Taxonomy" id="2174932"/>
    <lineage>
        <taxon>Bacteria</taxon>
        <taxon>Bacillati</taxon>
        <taxon>Actinomycetota</taxon>
        <taxon>Actinomycetes</taxon>
        <taxon>Micrococcales</taxon>
        <taxon>Micrococcaceae</taxon>
        <taxon>Nesterenkonia</taxon>
    </lineage>
</organism>
<evidence type="ECO:0000313" key="4">
    <source>
        <dbReference type="Proteomes" id="UP000266615"/>
    </source>
</evidence>
<protein>
    <submittedName>
        <fullName evidence="3">YdcF family protein</fullName>
    </submittedName>
</protein>
<evidence type="ECO:0000256" key="1">
    <source>
        <dbReference type="SAM" id="Phobius"/>
    </source>
</evidence>
<sequence>MGIAALVTGYAALTFGLFAIASLLYRWRRVRLVPEAVIILGAGLIDGEVPPLLAGRLRRGLEVQRCFQPVPVVITSGGQGPDEPRPEAIAMREYLIECGAAPGHIIAETESRSTRENLQLSRKLLSHPQAPVLVVTSSFHVFRAALLSRSLGMRAHVLGSKTAWHHLPSGLLREFLAVLRIHVWLHLSIVGVLAVLMGVVS</sequence>
<evidence type="ECO:0000259" key="2">
    <source>
        <dbReference type="Pfam" id="PF02698"/>
    </source>
</evidence>
<dbReference type="EMBL" id="QYZP01000002">
    <property type="protein sequence ID" value="RJN32117.1"/>
    <property type="molecule type" value="Genomic_DNA"/>
</dbReference>
<dbReference type="CDD" id="cd06259">
    <property type="entry name" value="YdcF-like"/>
    <property type="match status" value="1"/>
</dbReference>
<dbReference type="RefSeq" id="WP_119902906.1">
    <property type="nucleotide sequence ID" value="NZ_QYZP01000002.1"/>
</dbReference>
<dbReference type="PANTHER" id="PTHR30336:SF4">
    <property type="entry name" value="ENVELOPE BIOGENESIS FACTOR ELYC"/>
    <property type="match status" value="1"/>
</dbReference>
<feature type="transmembrane region" description="Helical" evidence="1">
    <location>
        <begin position="181"/>
        <end position="200"/>
    </location>
</feature>